<dbReference type="Proteomes" id="UP001163152">
    <property type="component" value="Chromosome"/>
</dbReference>
<dbReference type="Gene3D" id="3.60.15.10">
    <property type="entry name" value="Ribonuclease Z/Hydroxyacylglutathione hydrolase-like"/>
    <property type="match status" value="1"/>
</dbReference>
<evidence type="ECO:0000313" key="4">
    <source>
        <dbReference type="Proteomes" id="UP001163152"/>
    </source>
</evidence>
<dbReference type="SUPFAM" id="SSF56281">
    <property type="entry name" value="Metallo-hydrolase/oxidoreductase"/>
    <property type="match status" value="1"/>
</dbReference>
<dbReference type="KEGG" id="tsin:OXH18_06875"/>
<gene>
    <name evidence="3" type="ORF">OXH18_06875</name>
</gene>
<name>A0A9E8ZF65_9CYAN</name>
<dbReference type="CDD" id="cd07715">
    <property type="entry name" value="TaR3-like_MBL-fold"/>
    <property type="match status" value="1"/>
</dbReference>
<dbReference type="EMBL" id="CP113797">
    <property type="protein sequence ID" value="WAL61701.1"/>
    <property type="molecule type" value="Genomic_DNA"/>
</dbReference>
<accession>A0A9E8ZF65</accession>
<proteinExistence type="predicted"/>
<organism evidence="3 4">
    <name type="scientific">Thermocoleostomius sinensis A174</name>
    <dbReference type="NCBI Taxonomy" id="2016057"/>
    <lineage>
        <taxon>Bacteria</taxon>
        <taxon>Bacillati</taxon>
        <taxon>Cyanobacteriota</taxon>
        <taxon>Cyanophyceae</taxon>
        <taxon>Oculatellales</taxon>
        <taxon>Oculatellaceae</taxon>
        <taxon>Thermocoleostomius</taxon>
    </lineage>
</organism>
<evidence type="ECO:0000313" key="3">
    <source>
        <dbReference type="EMBL" id="WAL61701.1"/>
    </source>
</evidence>
<reference evidence="3" key="1">
    <citation type="submission" date="2022-12" db="EMBL/GenBank/DDBJ databases">
        <title>Polyphasic identification of a Novel Hot-Spring Cyanobacterium Ocullathermofonsia sinensis gen nov. sp. nov. and Genomic Insights on its Adaptations to the Thermal Habitat.</title>
        <authorList>
            <person name="Daroch M."/>
            <person name="Tang J."/>
            <person name="Jiang Y."/>
        </authorList>
    </citation>
    <scope>NUCLEOTIDE SEQUENCE</scope>
    <source>
        <strain evidence="3">PKUAC-SCTA174</strain>
    </source>
</reference>
<dbReference type="InterPro" id="IPR001279">
    <property type="entry name" value="Metallo-B-lactamas"/>
</dbReference>
<evidence type="ECO:0000256" key="1">
    <source>
        <dbReference type="SAM" id="MobiDB-lite"/>
    </source>
</evidence>
<dbReference type="PANTHER" id="PTHR42663">
    <property type="entry name" value="HYDROLASE C777.06C-RELATED-RELATED"/>
    <property type="match status" value="1"/>
</dbReference>
<dbReference type="InterPro" id="IPR036866">
    <property type="entry name" value="RibonucZ/Hydroxyglut_hydro"/>
</dbReference>
<feature type="region of interest" description="Disordered" evidence="1">
    <location>
        <begin position="1"/>
        <end position="25"/>
    </location>
</feature>
<feature type="domain" description="Metallo-beta-lactamase" evidence="2">
    <location>
        <begin position="66"/>
        <end position="267"/>
    </location>
</feature>
<sequence>MPGFDSSEMNVLGNPAKGHPSTASNNVPPFTVRFWGVRGSIPTPGLETARYGGNTACVELQVAGKRLIFDGGTGLRVLGQHLVHEMPVQAHLFFTHTHWDRIQGFPFFIPAFIEGNQFHIYGAAGQNGASIKQRLCEQMLRPNFPVPLQVMRSTLAFHDISPGTVITLDDVVIETISLNRPNRALGYRVSWNGYSVVYATDTEHLPNPLDQGLLYLAHEADLLIYDAAYADYAYYDPKSIANQQPAIWYAGIEVAMAAKVKQIVLFHHDPAHEDDFLDQVEAEVQSCFPTVQLAREGMLLQVGQVCNDTEKWNVAGD</sequence>
<dbReference type="Pfam" id="PF12706">
    <property type="entry name" value="Lactamase_B_2"/>
    <property type="match status" value="1"/>
</dbReference>
<protein>
    <submittedName>
        <fullName evidence="3">MBL fold metallo-hydrolase</fullName>
    </submittedName>
</protein>
<dbReference type="AlphaFoldDB" id="A0A9E8ZF65"/>
<evidence type="ECO:0000259" key="2">
    <source>
        <dbReference type="Pfam" id="PF12706"/>
    </source>
</evidence>
<dbReference type="PANTHER" id="PTHR42663:SF4">
    <property type="entry name" value="SLL1036 PROTEIN"/>
    <property type="match status" value="1"/>
</dbReference>
<keyword evidence="4" id="KW-1185">Reference proteome</keyword>
<dbReference type="RefSeq" id="WP_268611734.1">
    <property type="nucleotide sequence ID" value="NZ_CP113797.1"/>
</dbReference>